<dbReference type="SUPFAM" id="SSF51905">
    <property type="entry name" value="FAD/NAD(P)-binding domain"/>
    <property type="match status" value="1"/>
</dbReference>
<evidence type="ECO:0000313" key="11">
    <source>
        <dbReference type="Proteomes" id="UP000250572"/>
    </source>
</evidence>
<dbReference type="NCBIfam" id="NF002550">
    <property type="entry name" value="PRK02106.1"/>
    <property type="match status" value="1"/>
</dbReference>
<dbReference type="InterPro" id="IPR011533">
    <property type="entry name" value="BetA"/>
</dbReference>
<dbReference type="Proteomes" id="UP000250572">
    <property type="component" value="Unassembled WGS sequence"/>
</dbReference>
<accession>A0A315W5Q7</accession>
<comment type="catalytic activity">
    <reaction evidence="7">
        <text>choline + A = betaine aldehyde + AH2</text>
        <dbReference type="Rhea" id="RHEA:17433"/>
        <dbReference type="ChEBI" id="CHEBI:13193"/>
        <dbReference type="ChEBI" id="CHEBI:15354"/>
        <dbReference type="ChEBI" id="CHEBI:15710"/>
        <dbReference type="ChEBI" id="CHEBI:17499"/>
        <dbReference type="EC" id="1.1.99.1"/>
    </reaction>
</comment>
<evidence type="ECO:0000256" key="7">
    <source>
        <dbReference type="RuleBase" id="RU003969"/>
    </source>
</evidence>
<keyword evidence="11" id="KW-1185">Reference proteome</keyword>
<dbReference type="PROSITE" id="PS00623">
    <property type="entry name" value="GMC_OXRED_1"/>
    <property type="match status" value="1"/>
</dbReference>
<keyword evidence="4 6" id="KW-0274">FAD</keyword>
<evidence type="ECO:0000256" key="2">
    <source>
        <dbReference type="ARBA" id="ARBA00010790"/>
    </source>
</evidence>
<evidence type="ECO:0000256" key="5">
    <source>
        <dbReference type="ARBA" id="ARBA00023002"/>
    </source>
</evidence>
<evidence type="ECO:0000256" key="1">
    <source>
        <dbReference type="ARBA" id="ARBA00001974"/>
    </source>
</evidence>
<sequence>MGHSILNTADAGLLITHIHDTSAAQPAAECSAHRLLVHNDGCKLHGNLQMLLNDITPQRLEIGQHCGQRPSRARMHIELTSDHRPVEVTVSQQPSIFMPGLSALLMSPCNYAESPARLQLRQQHTRALVLFRIQLHHPELGQLSGTPGVTGHHVENQRKLSQRHHRLLKGRRHRRIHHNHRHWSHRGFRKDFKSGFIKEGSPKMSSLAMMGQAGAQRLATGTWRRFMKDGRCFTTSASHRNASASPAANQKTPSYSYVVIGAGSAGCVLANRLTEDAQESVCLLEAGPKDKWLGSSRLSWKIHMPAALTYNLCDDKYNWFYHTLPQAHMDNRVLYWPRGRVWGGSSSLNAMVYIRGHAEDYNRWQREGAEGWDYEHCLPYFRKAQCHELGENRYRGGNGPLHVSRGKTNHPLHKAFIEAGQQAGYPFTDDMNGFQQEGVGWMDMTIYKGKRWSTASAYLRPALGRPNLKTEVHCMTTKILFDGKRAVGVEYVQNGEKKRVFADNEVILSGGAINSPQLLMLSGVGNADELKDLGIPVIQHLPGVGNNLQDHLELYVQQQCTQPITLYKAQKPFHMIKIGLEWLTLFTGYGATAHLESGGFIRSRPHVTHPDIQFHFLPSQVIDHGRVPSKIEAYQVHVGPMRSTSIGWMKLKSPNPTDHPILQPNYLSTDIDVWEFRECVKLSREVFAQSAFDQFRGPEVQPGLQVQSDADIDAFVRQKADSAYHPSCTCKMGSASDPMAVVDSSARVLGLERLRVVDASIMPSIVSGNLNAPTIMMAEKAADMIRGRPPLVDTGVPVYRPPTLETQR</sequence>
<name>A0A315W5Q7_GAMAF</name>
<dbReference type="GO" id="GO:0005743">
    <property type="term" value="C:mitochondrial inner membrane"/>
    <property type="evidence" value="ECO:0007669"/>
    <property type="project" value="TreeGrafter"/>
</dbReference>
<dbReference type="EC" id="1.1.99.1" evidence="7"/>
<dbReference type="AlphaFoldDB" id="A0A315W5Q7"/>
<dbReference type="Pfam" id="PF00732">
    <property type="entry name" value="GMC_oxred_N"/>
    <property type="match status" value="1"/>
</dbReference>
<dbReference type="InterPro" id="IPR036188">
    <property type="entry name" value="FAD/NAD-bd_sf"/>
</dbReference>
<dbReference type="PANTHER" id="PTHR11552">
    <property type="entry name" value="GLUCOSE-METHANOL-CHOLINE GMC OXIDOREDUCTASE"/>
    <property type="match status" value="1"/>
</dbReference>
<dbReference type="EMBL" id="NHOQ01000318">
    <property type="protein sequence ID" value="PWA31013.1"/>
    <property type="molecule type" value="Genomic_DNA"/>
</dbReference>
<proteinExistence type="inferred from homology"/>
<dbReference type="Gene3D" id="3.50.50.60">
    <property type="entry name" value="FAD/NAD(P)-binding domain"/>
    <property type="match status" value="1"/>
</dbReference>
<dbReference type="InterPro" id="IPR012132">
    <property type="entry name" value="GMC_OxRdtase"/>
</dbReference>
<feature type="domain" description="Glucose-methanol-choline oxidoreductase N-terminal" evidence="9">
    <location>
        <begin position="511"/>
        <end position="525"/>
    </location>
</feature>
<dbReference type="STRING" id="33528.ENSGAFP00000028191"/>
<dbReference type="UniPathway" id="UPA00529">
    <property type="reaction ID" value="UER00385"/>
</dbReference>
<dbReference type="SUPFAM" id="SSF54373">
    <property type="entry name" value="FAD-linked reductases, C-terminal domain"/>
    <property type="match status" value="1"/>
</dbReference>
<dbReference type="PROSITE" id="PS00624">
    <property type="entry name" value="GMC_OXRED_2"/>
    <property type="match status" value="1"/>
</dbReference>
<gene>
    <name evidence="10" type="ORF">CCH79_00010563</name>
</gene>
<dbReference type="GO" id="GO:0008812">
    <property type="term" value="F:choline dehydrogenase activity"/>
    <property type="evidence" value="ECO:0007669"/>
    <property type="project" value="UniProtKB-EC"/>
</dbReference>
<comment type="caution">
    <text evidence="10">The sequence shown here is derived from an EMBL/GenBank/DDBJ whole genome shotgun (WGS) entry which is preliminary data.</text>
</comment>
<keyword evidence="3 6" id="KW-0285">Flavoprotein</keyword>
<dbReference type="InterPro" id="IPR000172">
    <property type="entry name" value="GMC_OxRdtase_N"/>
</dbReference>
<evidence type="ECO:0000256" key="3">
    <source>
        <dbReference type="ARBA" id="ARBA00022630"/>
    </source>
</evidence>
<comment type="pathway">
    <text evidence="7">Amine and polyamine biosynthesis; betaine biosynthesis via choline pathway; betaine aldehyde from choline (cytochrome c reductase route): step 1/1.</text>
</comment>
<evidence type="ECO:0000259" key="8">
    <source>
        <dbReference type="PROSITE" id="PS00623"/>
    </source>
</evidence>
<dbReference type="InterPro" id="IPR007867">
    <property type="entry name" value="GMC_OxRtase_C"/>
</dbReference>
<reference evidence="10 11" key="1">
    <citation type="journal article" date="2018" name="G3 (Bethesda)">
        <title>A High-Quality Reference Genome for the Invasive Mosquitofish Gambusia affinis Using a Chicago Library.</title>
        <authorList>
            <person name="Hoffberg S.L."/>
            <person name="Troendle N.J."/>
            <person name="Glenn T.C."/>
            <person name="Mahmud O."/>
            <person name="Louha S."/>
            <person name="Chalopin D."/>
            <person name="Bennetzen J.L."/>
            <person name="Mauricio R."/>
        </authorList>
    </citation>
    <scope>NUCLEOTIDE SEQUENCE [LARGE SCALE GENOMIC DNA]</scope>
    <source>
        <strain evidence="10">NE01/NJP1002.9</strain>
        <tissue evidence="10">Muscle</tissue>
    </source>
</reference>
<dbReference type="GO" id="GO:0019285">
    <property type="term" value="P:glycine betaine biosynthetic process from choline"/>
    <property type="evidence" value="ECO:0007669"/>
    <property type="project" value="UniProtKB-UniPathway"/>
</dbReference>
<dbReference type="Gene3D" id="3.30.560.10">
    <property type="entry name" value="Glucose Oxidase, domain 3"/>
    <property type="match status" value="1"/>
</dbReference>
<dbReference type="PANTHER" id="PTHR11552:SF147">
    <property type="entry name" value="CHOLINE DEHYDROGENASE, MITOCHONDRIAL"/>
    <property type="match status" value="1"/>
</dbReference>
<dbReference type="Pfam" id="PF05199">
    <property type="entry name" value="GMC_oxred_C"/>
    <property type="match status" value="1"/>
</dbReference>
<keyword evidence="5" id="KW-0560">Oxidoreductase</keyword>
<evidence type="ECO:0000313" key="10">
    <source>
        <dbReference type="EMBL" id="PWA31013.1"/>
    </source>
</evidence>
<dbReference type="NCBIfam" id="TIGR01810">
    <property type="entry name" value="betA"/>
    <property type="match status" value="1"/>
</dbReference>
<feature type="domain" description="Glucose-methanol-choline oxidoreductase N-terminal" evidence="8">
    <location>
        <begin position="339"/>
        <end position="362"/>
    </location>
</feature>
<evidence type="ECO:0000259" key="9">
    <source>
        <dbReference type="PROSITE" id="PS00624"/>
    </source>
</evidence>
<comment type="similarity">
    <text evidence="2 6">Belongs to the GMC oxidoreductase family.</text>
</comment>
<evidence type="ECO:0000256" key="6">
    <source>
        <dbReference type="RuleBase" id="RU003968"/>
    </source>
</evidence>
<evidence type="ECO:0000256" key="4">
    <source>
        <dbReference type="ARBA" id="ARBA00022827"/>
    </source>
</evidence>
<organism evidence="10 11">
    <name type="scientific">Gambusia affinis</name>
    <name type="common">Western mosquitofish</name>
    <name type="synonym">Heterandria affinis</name>
    <dbReference type="NCBI Taxonomy" id="33528"/>
    <lineage>
        <taxon>Eukaryota</taxon>
        <taxon>Metazoa</taxon>
        <taxon>Chordata</taxon>
        <taxon>Craniata</taxon>
        <taxon>Vertebrata</taxon>
        <taxon>Euteleostomi</taxon>
        <taxon>Actinopterygii</taxon>
        <taxon>Neopterygii</taxon>
        <taxon>Teleostei</taxon>
        <taxon>Neoteleostei</taxon>
        <taxon>Acanthomorphata</taxon>
        <taxon>Ovalentaria</taxon>
        <taxon>Atherinomorphae</taxon>
        <taxon>Cyprinodontiformes</taxon>
        <taxon>Poeciliidae</taxon>
        <taxon>Poeciliinae</taxon>
        <taxon>Gambusia</taxon>
    </lineage>
</organism>
<comment type="cofactor">
    <cofactor evidence="1">
        <name>FAD</name>
        <dbReference type="ChEBI" id="CHEBI:57692"/>
    </cofactor>
</comment>
<protein>
    <recommendedName>
        <fullName evidence="7">Choline dehydrogenase</fullName>
        <ecNumber evidence="7">1.1.99.1</ecNumber>
    </recommendedName>
</protein>
<dbReference type="GO" id="GO:0050660">
    <property type="term" value="F:flavin adenine dinucleotide binding"/>
    <property type="evidence" value="ECO:0007669"/>
    <property type="project" value="InterPro"/>
</dbReference>